<dbReference type="InterPro" id="IPR043502">
    <property type="entry name" value="DNA/RNA_pol_sf"/>
</dbReference>
<dbReference type="SUPFAM" id="SSF56672">
    <property type="entry name" value="DNA/RNA polymerases"/>
    <property type="match status" value="1"/>
</dbReference>
<accession>A0A0F9KSN0</accession>
<name>A0A0F9KSN0_9ZZZZ</name>
<protein>
    <submittedName>
        <fullName evidence="1">Uncharacterized protein</fullName>
    </submittedName>
</protein>
<reference evidence="1" key="1">
    <citation type="journal article" date="2015" name="Nature">
        <title>Complex archaea that bridge the gap between prokaryotes and eukaryotes.</title>
        <authorList>
            <person name="Spang A."/>
            <person name="Saw J.H."/>
            <person name="Jorgensen S.L."/>
            <person name="Zaremba-Niedzwiedzka K."/>
            <person name="Martijn J."/>
            <person name="Lind A.E."/>
            <person name="van Eijk R."/>
            <person name="Schleper C."/>
            <person name="Guy L."/>
            <person name="Ettema T.J."/>
        </authorList>
    </citation>
    <scope>NUCLEOTIDE SEQUENCE</scope>
</reference>
<dbReference type="AlphaFoldDB" id="A0A0F9KSN0"/>
<dbReference type="Gene3D" id="3.30.70.370">
    <property type="match status" value="1"/>
</dbReference>
<comment type="caution">
    <text evidence="1">The sequence shown here is derived from an EMBL/GenBank/DDBJ whole genome shotgun (WGS) entry which is preliminary data.</text>
</comment>
<sequence length="102" mass="11265">KRYKTYKASGILIQATSADINKENWSLIDEALDGRGRIVLNTHDSYGMSTDIDTLDKVKTDVTGAVERQFLGVPLILDLNGIGRNWWSALINKGIEGAITDK</sequence>
<gene>
    <name evidence="1" type="ORF">LCGC14_1598180</name>
</gene>
<feature type="non-terminal residue" evidence="1">
    <location>
        <position position="1"/>
    </location>
</feature>
<dbReference type="Gene3D" id="1.10.150.20">
    <property type="entry name" value="5' to 3' exonuclease, C-terminal subdomain"/>
    <property type="match status" value="1"/>
</dbReference>
<organism evidence="1">
    <name type="scientific">marine sediment metagenome</name>
    <dbReference type="NCBI Taxonomy" id="412755"/>
    <lineage>
        <taxon>unclassified sequences</taxon>
        <taxon>metagenomes</taxon>
        <taxon>ecological metagenomes</taxon>
    </lineage>
</organism>
<proteinExistence type="predicted"/>
<dbReference type="EMBL" id="LAZR01012783">
    <property type="protein sequence ID" value="KKM25118.1"/>
    <property type="molecule type" value="Genomic_DNA"/>
</dbReference>
<evidence type="ECO:0000313" key="1">
    <source>
        <dbReference type="EMBL" id="KKM25118.1"/>
    </source>
</evidence>